<keyword evidence="4 6" id="KW-0133">Cell shape</keyword>
<dbReference type="Proteomes" id="UP000463983">
    <property type="component" value="Chromosome"/>
</dbReference>
<reference evidence="8" key="1">
    <citation type="journal article" date="2020" name="Microorganisms">
        <title>Complete Genome of a Member of a New Bacterial Lineage in the Microgenomates Group Reveals an Unusual Nucleotide Composition Disparity Between Two Strands of DNA and Limited Metabolic Potential.</title>
        <authorList>
            <person name="Kadnikov V.V."/>
            <person name="Mardanov A.V."/>
            <person name="Beletsky A.V."/>
            <person name="Karnachuk O.V."/>
            <person name="Ravin N.V."/>
        </authorList>
    </citation>
    <scope>NUCLEOTIDE SEQUENCE [LARGE SCALE GENOMIC DNA]</scope>
</reference>
<keyword evidence="8" id="KW-1185">Reference proteome</keyword>
<evidence type="ECO:0000256" key="1">
    <source>
        <dbReference type="ARBA" id="ARBA00022490"/>
    </source>
</evidence>
<dbReference type="KEGG" id="caqa:MICH65_0815"/>
<keyword evidence="3 6" id="KW-0067">ATP-binding</keyword>
<dbReference type="RefSeq" id="WP_161932152.1">
    <property type="nucleotide sequence ID" value="NZ_CP047901.1"/>
</dbReference>
<dbReference type="CDD" id="cd10225">
    <property type="entry name" value="ASKHA_NBD_MreB-like"/>
    <property type="match status" value="1"/>
</dbReference>
<comment type="subunit">
    <text evidence="6">Forms polymers.</text>
</comment>
<evidence type="ECO:0000256" key="2">
    <source>
        <dbReference type="ARBA" id="ARBA00022741"/>
    </source>
</evidence>
<organism evidence="7 8">
    <name type="scientific">Candidatus Chazhemtobacterium aquaticus</name>
    <dbReference type="NCBI Taxonomy" id="2715735"/>
    <lineage>
        <taxon>Bacteria</taxon>
        <taxon>Candidatus Chazhemtobacteraceae</taxon>
        <taxon>Candidatus Chazhemtobacterium</taxon>
    </lineage>
</organism>
<evidence type="ECO:0000256" key="5">
    <source>
        <dbReference type="ARBA" id="ARBA00023458"/>
    </source>
</evidence>
<comment type="function">
    <text evidence="6">Forms membrane-associated dynamic filaments that are essential for cell shape determination. Acts by regulating cell wall synthesis and cell elongation, and thus cell shape. A feedback loop between cell geometry and MreB localization may maintain elongated cell shape by targeting cell wall growth to regions of negative cell wall curvature.</text>
</comment>
<dbReference type="NCBIfam" id="TIGR00904">
    <property type="entry name" value="mreB"/>
    <property type="match status" value="1"/>
</dbReference>
<dbReference type="GO" id="GO:0008360">
    <property type="term" value="P:regulation of cell shape"/>
    <property type="evidence" value="ECO:0007669"/>
    <property type="project" value="UniProtKB-UniRule"/>
</dbReference>
<dbReference type="PANTHER" id="PTHR42749">
    <property type="entry name" value="CELL SHAPE-DETERMINING PROTEIN MREB"/>
    <property type="match status" value="1"/>
</dbReference>
<evidence type="ECO:0000256" key="4">
    <source>
        <dbReference type="ARBA" id="ARBA00022960"/>
    </source>
</evidence>
<dbReference type="GO" id="GO:0005737">
    <property type="term" value="C:cytoplasm"/>
    <property type="evidence" value="ECO:0007669"/>
    <property type="project" value="UniProtKB-SubCell"/>
</dbReference>
<evidence type="ECO:0000256" key="6">
    <source>
        <dbReference type="HAMAP-Rule" id="MF_02207"/>
    </source>
</evidence>
<evidence type="ECO:0000313" key="8">
    <source>
        <dbReference type="Proteomes" id="UP000463983"/>
    </source>
</evidence>
<feature type="binding site" evidence="6">
    <location>
        <begin position="158"/>
        <end position="160"/>
    </location>
    <ligand>
        <name>ATP</name>
        <dbReference type="ChEBI" id="CHEBI:30616"/>
    </ligand>
</feature>
<dbReference type="EMBL" id="CP047901">
    <property type="protein sequence ID" value="QHO63796.1"/>
    <property type="molecule type" value="Genomic_DNA"/>
</dbReference>
<evidence type="ECO:0000313" key="7">
    <source>
        <dbReference type="EMBL" id="QHO63796.1"/>
    </source>
</evidence>
<keyword evidence="1 6" id="KW-0963">Cytoplasm</keyword>
<feature type="binding site" evidence="6">
    <location>
        <begin position="206"/>
        <end position="209"/>
    </location>
    <ligand>
        <name>ATP</name>
        <dbReference type="ChEBI" id="CHEBI:30616"/>
    </ligand>
</feature>
<feature type="binding site" evidence="6">
    <location>
        <begin position="14"/>
        <end position="16"/>
    </location>
    <ligand>
        <name>ATP</name>
        <dbReference type="ChEBI" id="CHEBI:30616"/>
    </ligand>
</feature>
<comment type="subcellular location">
    <subcellularLocation>
        <location evidence="6">Cytoplasm</location>
    </subcellularLocation>
    <text evidence="6">Membrane-associated.</text>
</comment>
<dbReference type="HAMAP" id="MF_02207">
    <property type="entry name" value="MreB"/>
    <property type="match status" value="1"/>
</dbReference>
<dbReference type="InterPro" id="IPR043129">
    <property type="entry name" value="ATPase_NBD"/>
</dbReference>
<dbReference type="InterPro" id="IPR004753">
    <property type="entry name" value="MreB"/>
</dbReference>
<proteinExistence type="inferred from homology"/>
<dbReference type="GO" id="GO:0005524">
    <property type="term" value="F:ATP binding"/>
    <property type="evidence" value="ECO:0007669"/>
    <property type="project" value="UniProtKB-KW"/>
</dbReference>
<dbReference type="SUPFAM" id="SSF53067">
    <property type="entry name" value="Actin-like ATPase domain"/>
    <property type="match status" value="2"/>
</dbReference>
<dbReference type="Pfam" id="PF06723">
    <property type="entry name" value="MreB_Mbl"/>
    <property type="match status" value="1"/>
</dbReference>
<dbReference type="AlphaFoldDB" id="A0A857N6N6"/>
<dbReference type="PRINTS" id="PR01652">
    <property type="entry name" value="SHAPEPROTEIN"/>
</dbReference>
<keyword evidence="2 6" id="KW-0547">Nucleotide-binding</keyword>
<name>A0A857N6N6_9BACT</name>
<dbReference type="Gene3D" id="3.30.420.40">
    <property type="match status" value="3"/>
</dbReference>
<comment type="similarity">
    <text evidence="5 6">Belongs to the FtsA/MreB family.</text>
</comment>
<comment type="caution">
    <text evidence="6">Lacks conserved residue(s) required for the propagation of feature annotation.</text>
</comment>
<protein>
    <recommendedName>
        <fullName evidence="6">Cell shape-determining protein MreB</fullName>
    </recommendedName>
</protein>
<sequence>MISLSKKVGIDLGTANSLVYVAGEGVVMSEPTVVAVGLDDDKVVAVGDEAKEMLGRTPGNIMASRPMRDGVIADYRVTEAMLRYFLQKVSGRGGLFKPEVLVSVPAGVTQVERRAVYNATVSAGARTVYMIDEPLAAAIGAGVPIGEPSGNMVMSMGGGSSEAAVISLGGVVVSRGVRVAGNRIDEAIASYIRRKHNLVVGEQTAEAIKLKIGSAISLKKDEVMEVKGRDSVAGLPRNVEITSREVTEAIAQPLGKVIEMIKRVLEEVPPELSSDIIDKGIVMTGGTAQLRNLDRLITEQTNVPAYVAEEPMLCVVKGTGVVLENLDLYKRSLSTR</sequence>
<dbReference type="InterPro" id="IPR056546">
    <property type="entry name" value="MreB_MamK-like"/>
</dbReference>
<evidence type="ECO:0000256" key="3">
    <source>
        <dbReference type="ARBA" id="ARBA00022840"/>
    </source>
</evidence>
<accession>A0A857N6N6</accession>
<dbReference type="PANTHER" id="PTHR42749:SF1">
    <property type="entry name" value="CELL SHAPE-DETERMINING PROTEIN MREB"/>
    <property type="match status" value="1"/>
</dbReference>
<gene>
    <name evidence="6" type="primary">mreB</name>
    <name evidence="7" type="ORF">MICH65_0815</name>
</gene>
<dbReference type="NCBIfam" id="NF010539">
    <property type="entry name" value="PRK13927.1"/>
    <property type="match status" value="1"/>
</dbReference>
<dbReference type="GO" id="GO:0000902">
    <property type="term" value="P:cell morphogenesis"/>
    <property type="evidence" value="ECO:0007669"/>
    <property type="project" value="InterPro"/>
</dbReference>